<keyword evidence="1" id="KW-1133">Transmembrane helix</keyword>
<keyword evidence="1" id="KW-0812">Transmembrane</keyword>
<dbReference type="AlphaFoldDB" id="C0EFG3"/>
<reference evidence="2 3" key="2">
    <citation type="submission" date="2009-02" db="EMBL/GenBank/DDBJ databases">
        <title>Draft genome sequence of Clostridium methylpentosum (DSM 5476).</title>
        <authorList>
            <person name="Sudarsanam P."/>
            <person name="Ley R."/>
            <person name="Guruge J."/>
            <person name="Turnbaugh P.J."/>
            <person name="Mahowald M."/>
            <person name="Liep D."/>
            <person name="Gordon J."/>
        </authorList>
    </citation>
    <scope>NUCLEOTIDE SEQUENCE [LARGE SCALE GENOMIC DNA]</scope>
    <source>
        <strain evidence="2 3">DSM 5476</strain>
    </source>
</reference>
<keyword evidence="3" id="KW-1185">Reference proteome</keyword>
<evidence type="ECO:0000313" key="3">
    <source>
        <dbReference type="Proteomes" id="UP000003340"/>
    </source>
</evidence>
<keyword evidence="1" id="KW-0472">Membrane</keyword>
<sequence>MVTAIRQLRGWVSFSLEGAEIGRVLSDAAHSELMVWRVAKRGGVVQGRCYAREYHRLARLARKRHCRTRVVKRHGAPFVLNRYRWRWGVVAGAVIVVAASLILSNFVWSVEVNGNVNVTTKEILQVAKENGLTEGALKAGIDYNDIEYQLKKQFNKFAWISINENGTHITIEVSELNPKPDILKFTDPCDVVAKYDGVIQSVEPYRGKAVVKPNDFVRKGSILVSGVVEDAFEKTHYYHATAEVIAQVEHTLTLEQPFDASVTIKTGEVQKRNYLTIFGLRIPLFIGGVEGEYDTSDSYSWLSLFGKELPFGITERTFTMKQTDHLTLDEAGAKRLLTEQVQQKEAEEFADCKILAREYNFTTTETGVTLSADYTVEQDIAEQQQIYLSQQPEENPTESE</sequence>
<reference evidence="2 3" key="1">
    <citation type="submission" date="2009-01" db="EMBL/GenBank/DDBJ databases">
        <authorList>
            <person name="Fulton L."/>
            <person name="Clifton S."/>
            <person name="Fulton B."/>
            <person name="Xu J."/>
            <person name="Minx P."/>
            <person name="Pepin K.H."/>
            <person name="Johnson M."/>
            <person name="Bhonagiri V."/>
            <person name="Nash W.E."/>
            <person name="Mardis E.R."/>
            <person name="Wilson R.K."/>
        </authorList>
    </citation>
    <scope>NUCLEOTIDE SEQUENCE [LARGE SCALE GENOMIC DNA]</scope>
    <source>
        <strain evidence="2 3">DSM 5476</strain>
    </source>
</reference>
<evidence type="ECO:0000313" key="2">
    <source>
        <dbReference type="EMBL" id="EEG29772.1"/>
    </source>
</evidence>
<dbReference type="HOGENOM" id="CLU_050521_1_1_9"/>
<dbReference type="EMBL" id="ACEC01000091">
    <property type="protein sequence ID" value="EEG29772.1"/>
    <property type="molecule type" value="Genomic_DNA"/>
</dbReference>
<protein>
    <submittedName>
        <fullName evidence="2">Putative sporulation protein YqfD</fullName>
    </submittedName>
</protein>
<accession>C0EFG3</accession>
<organism evidence="2 3">
    <name type="scientific">[Clostridium] methylpentosum DSM 5476</name>
    <dbReference type="NCBI Taxonomy" id="537013"/>
    <lineage>
        <taxon>Bacteria</taxon>
        <taxon>Bacillati</taxon>
        <taxon>Bacillota</taxon>
        <taxon>Clostridia</taxon>
        <taxon>Eubacteriales</taxon>
        <taxon>Oscillospiraceae</taxon>
        <taxon>Oscillospiraceae incertae sedis</taxon>
    </lineage>
</organism>
<name>C0EFG3_9FIRM</name>
<dbReference type="InterPro" id="IPR010690">
    <property type="entry name" value="YqfD"/>
</dbReference>
<dbReference type="Pfam" id="PF06898">
    <property type="entry name" value="YqfD"/>
    <property type="match status" value="1"/>
</dbReference>
<proteinExistence type="predicted"/>
<feature type="transmembrane region" description="Helical" evidence="1">
    <location>
        <begin position="87"/>
        <end position="108"/>
    </location>
</feature>
<dbReference type="eggNOG" id="COG1589">
    <property type="taxonomic scope" value="Bacteria"/>
</dbReference>
<dbReference type="STRING" id="537013.CLOSTMETH_02605"/>
<dbReference type="PIRSF" id="PIRSF029895">
    <property type="entry name" value="SpoIV"/>
    <property type="match status" value="1"/>
</dbReference>
<dbReference type="Proteomes" id="UP000003340">
    <property type="component" value="Unassembled WGS sequence"/>
</dbReference>
<comment type="caution">
    <text evidence="2">The sequence shown here is derived from an EMBL/GenBank/DDBJ whole genome shotgun (WGS) entry which is preliminary data.</text>
</comment>
<evidence type="ECO:0000256" key="1">
    <source>
        <dbReference type="SAM" id="Phobius"/>
    </source>
</evidence>
<gene>
    <name evidence="2" type="ORF">CLOSTMETH_02605</name>
</gene>